<dbReference type="Gene3D" id="1.10.287.380">
    <property type="entry name" value="Valyl-tRNA synthetase, C-terminal domain"/>
    <property type="match status" value="1"/>
</dbReference>
<dbReference type="PANTHER" id="PTHR42855">
    <property type="entry name" value="ABC TRANSPORTER ATP-BINDING SUBUNIT"/>
    <property type="match status" value="1"/>
</dbReference>
<accession>A0AAU8LRV7</accession>
<dbReference type="InterPro" id="IPR032781">
    <property type="entry name" value="ABC_tran_Xtn"/>
</dbReference>
<feature type="domain" description="ABC transporter" evidence="5">
    <location>
        <begin position="298"/>
        <end position="520"/>
    </location>
</feature>
<keyword evidence="1" id="KW-0547">Nucleotide-binding</keyword>
<dbReference type="SUPFAM" id="SSF52540">
    <property type="entry name" value="P-loop containing nucleoside triphosphate hydrolases"/>
    <property type="match status" value="2"/>
</dbReference>
<dbReference type="PROSITE" id="PS50893">
    <property type="entry name" value="ABC_TRANSPORTER_2"/>
    <property type="match status" value="2"/>
</dbReference>
<keyword evidence="3" id="KW-0175">Coiled coil</keyword>
<dbReference type="KEGG" id="eaj:Q3M24_15895"/>
<dbReference type="InterPro" id="IPR037118">
    <property type="entry name" value="Val-tRNA_synth_C_sf"/>
</dbReference>
<name>A0AAU8LRV7_9BACT</name>
<dbReference type="AlphaFoldDB" id="A0AAU8LRV7"/>
<evidence type="ECO:0000259" key="5">
    <source>
        <dbReference type="PROSITE" id="PS50893"/>
    </source>
</evidence>
<feature type="region of interest" description="Disordered" evidence="4">
    <location>
        <begin position="515"/>
        <end position="547"/>
    </location>
</feature>
<organism evidence="6">
    <name type="scientific">Candidatus Electrothrix aestuarii</name>
    <dbReference type="NCBI Taxonomy" id="3062594"/>
    <lineage>
        <taxon>Bacteria</taxon>
        <taxon>Pseudomonadati</taxon>
        <taxon>Thermodesulfobacteriota</taxon>
        <taxon>Desulfobulbia</taxon>
        <taxon>Desulfobulbales</taxon>
        <taxon>Desulfobulbaceae</taxon>
        <taxon>Candidatus Electrothrix</taxon>
    </lineage>
</organism>
<dbReference type="Pfam" id="PF00005">
    <property type="entry name" value="ABC_tran"/>
    <property type="match status" value="2"/>
</dbReference>
<evidence type="ECO:0000313" key="6">
    <source>
        <dbReference type="EMBL" id="XCN71781.1"/>
    </source>
</evidence>
<feature type="coiled-coil region" evidence="3">
    <location>
        <begin position="554"/>
        <end position="614"/>
    </location>
</feature>
<dbReference type="Pfam" id="PF12848">
    <property type="entry name" value="ABC_tran_Xtn"/>
    <property type="match status" value="1"/>
</dbReference>
<keyword evidence="2 6" id="KW-0067">ATP-binding</keyword>
<dbReference type="GO" id="GO:0003677">
    <property type="term" value="F:DNA binding"/>
    <property type="evidence" value="ECO:0007669"/>
    <property type="project" value="InterPro"/>
</dbReference>
<dbReference type="Pfam" id="PF16326">
    <property type="entry name" value="ABC_tran_CTD"/>
    <property type="match status" value="1"/>
</dbReference>
<proteinExistence type="predicted"/>
<reference evidence="6" key="2">
    <citation type="submission" date="2024-06" db="EMBL/GenBank/DDBJ databases">
        <authorList>
            <person name="Plum-Jensen L.E."/>
            <person name="Schramm A."/>
            <person name="Marshall I.P.G."/>
        </authorList>
    </citation>
    <scope>NUCLEOTIDE SEQUENCE</scope>
    <source>
        <strain evidence="6">Rat1</strain>
    </source>
</reference>
<dbReference type="PROSITE" id="PS00211">
    <property type="entry name" value="ABC_TRANSPORTER_1"/>
    <property type="match status" value="2"/>
</dbReference>
<dbReference type="GO" id="GO:0005524">
    <property type="term" value="F:ATP binding"/>
    <property type="evidence" value="ECO:0007669"/>
    <property type="project" value="UniProtKB-KW"/>
</dbReference>
<evidence type="ECO:0000256" key="3">
    <source>
        <dbReference type="SAM" id="Coils"/>
    </source>
</evidence>
<feature type="compositionally biased region" description="Basic residues" evidence="4">
    <location>
        <begin position="528"/>
        <end position="544"/>
    </location>
</feature>
<reference evidence="6" key="1">
    <citation type="journal article" date="2024" name="Syst. Appl. Microbiol.">
        <title>First single-strain enrichments of Electrothrix cable bacteria, description of E. aestuarii sp. nov. and E. rattekaaiensis sp. nov., and proposal of a cable bacteria taxonomy following the rules of the SeqCode.</title>
        <authorList>
            <person name="Plum-Jensen L.E."/>
            <person name="Schramm A."/>
            <person name="Marshall I.P.G."/>
        </authorList>
    </citation>
    <scope>NUCLEOTIDE SEQUENCE</scope>
    <source>
        <strain evidence="6">Rat1</strain>
    </source>
</reference>
<dbReference type="InterPro" id="IPR003439">
    <property type="entry name" value="ABC_transporter-like_ATP-bd"/>
</dbReference>
<dbReference type="GO" id="GO:0016887">
    <property type="term" value="F:ATP hydrolysis activity"/>
    <property type="evidence" value="ECO:0007669"/>
    <property type="project" value="InterPro"/>
</dbReference>
<feature type="compositionally biased region" description="Basic and acidic residues" evidence="4">
    <location>
        <begin position="518"/>
        <end position="527"/>
    </location>
</feature>
<dbReference type="SMART" id="SM00382">
    <property type="entry name" value="AAA"/>
    <property type="match status" value="2"/>
</dbReference>
<dbReference type="PANTHER" id="PTHR42855:SF1">
    <property type="entry name" value="ABC TRANSPORTER DOMAIN-CONTAINING PROTEIN"/>
    <property type="match status" value="1"/>
</dbReference>
<gene>
    <name evidence="6" type="ORF">Q3M24_15895</name>
</gene>
<dbReference type="InterPro" id="IPR051309">
    <property type="entry name" value="ABCF_ATPase"/>
</dbReference>
<dbReference type="EMBL" id="CP159373">
    <property type="protein sequence ID" value="XCN71781.1"/>
    <property type="molecule type" value="Genomic_DNA"/>
</dbReference>
<feature type="domain" description="ABC transporter" evidence="5">
    <location>
        <begin position="5"/>
        <end position="229"/>
    </location>
</feature>
<evidence type="ECO:0000256" key="4">
    <source>
        <dbReference type="SAM" id="MobiDB-lite"/>
    </source>
</evidence>
<dbReference type="Gene3D" id="3.40.50.300">
    <property type="entry name" value="P-loop containing nucleotide triphosphate hydrolases"/>
    <property type="match status" value="2"/>
</dbReference>
<dbReference type="InterPro" id="IPR017871">
    <property type="entry name" value="ABC_transporter-like_CS"/>
</dbReference>
<sequence>MSNLLSCRDLSKAFGAQTLFSSVSLVLAKGDRVGLIGPNGSGKSTLLKIFADLIEADSGEIFRQRHVRVSYLAQADVFAEEKSCADNLYPAVEGLHLEEAEQYNRVHSLLSRAEFPDPDSPVGLLSGGWRKRLAICRALVVHPDVLVMDEPTNHLDIEGILWLEKLLKASLPESPDAYLMVSHDRRFLENTVNRIIELSAAYPDGTFQVNGNYSAFLEKRDTFLEQQQEMEERLANKVRRENEWLSRGPKARGTKAKSRKDAAYRLQDELSVLKQRNRVGTAVDIAFDGTDRKTKKLLVATGISKGFGGRNLFSDLDLTLSPGTRLGLLGRNGCGKSTLMQIFAAAGSGEGLQPDTGKVETADNLRIISFDQRREQLDQEQTLRRALAPDGDSVVYQDRSIHVASWAQRFLFRTDQLETPVSRLSGGEQARILIASLMRRPADILLLDEPTNDLDIPSLNVLEQSLNEFAGALVLVTHDRFMLDRICDQVLGFDGKGNATLFADYEQWLAALNTGSDTEGKAEEEKKQSKKKASGKPAPKKSAKKLSYMDQREYDQMEEKILEAETRQEELESAIQEPEIAADPARLAECCEELEIVQKEVADLYARWEELEAMQNGD</sequence>
<dbReference type="InterPro" id="IPR032524">
    <property type="entry name" value="ABC_tran_C"/>
</dbReference>
<dbReference type="InterPro" id="IPR027417">
    <property type="entry name" value="P-loop_NTPase"/>
</dbReference>
<evidence type="ECO:0000256" key="2">
    <source>
        <dbReference type="ARBA" id="ARBA00022840"/>
    </source>
</evidence>
<protein>
    <submittedName>
        <fullName evidence="6">ABC-F family ATP-binding cassette domain-containing protein</fullName>
    </submittedName>
</protein>
<dbReference type="InterPro" id="IPR003593">
    <property type="entry name" value="AAA+_ATPase"/>
</dbReference>
<dbReference type="CDD" id="cd03221">
    <property type="entry name" value="ABCF_EF-3"/>
    <property type="match status" value="2"/>
</dbReference>
<evidence type="ECO:0000256" key="1">
    <source>
        <dbReference type="ARBA" id="ARBA00022741"/>
    </source>
</evidence>